<feature type="compositionally biased region" description="Polar residues" evidence="5">
    <location>
        <begin position="123"/>
        <end position="135"/>
    </location>
</feature>
<dbReference type="GO" id="GO:0005634">
    <property type="term" value="C:nucleus"/>
    <property type="evidence" value="ECO:0007669"/>
    <property type="project" value="UniProtKB-SubCell"/>
</dbReference>
<dbReference type="SUPFAM" id="SSF57701">
    <property type="entry name" value="Zn2/Cys6 DNA-binding domain"/>
    <property type="match status" value="1"/>
</dbReference>
<evidence type="ECO:0000256" key="2">
    <source>
        <dbReference type="ARBA" id="ARBA00022723"/>
    </source>
</evidence>
<feature type="coiled-coil region" evidence="4">
    <location>
        <begin position="76"/>
        <end position="103"/>
    </location>
</feature>
<keyword evidence="3" id="KW-0539">Nucleus</keyword>
<feature type="region of interest" description="Disordered" evidence="5">
    <location>
        <begin position="1"/>
        <end position="24"/>
    </location>
</feature>
<dbReference type="InterPro" id="IPR036864">
    <property type="entry name" value="Zn2-C6_fun-type_DNA-bd_sf"/>
</dbReference>
<dbReference type="Pfam" id="PF00172">
    <property type="entry name" value="Zn_clus"/>
    <property type="match status" value="1"/>
</dbReference>
<dbReference type="Proteomes" id="UP001140502">
    <property type="component" value="Unassembled WGS sequence"/>
</dbReference>
<sequence length="713" mass="78663">MTRTSTSSKASGGSSAAPARRLAASRPCKARSLACRECRDRKIRCDGARPVCDSCCRRGLSADQCVYPEIEHAGSIASSRSYIRALQKRVQELEEKERQLELVAQGRDAFAATTPSHDDAWRKQSSSPGVASEQSFKPLDRVLPPINGDSGYPLSGFPAGAGSLPMSQESAGYYSHPHHMGASPPLTDDLEEASHAKASSFGSYSSNVKAALMLEKISLPPADLMDELLAEYFDVDWITLPAVHRPTFYQRYHRLIAVANSRYRRDIPLEEATELAATYSLLLGMLAIGQLTKSPAESTTSQASNAYEFHQQARPLLLIDLLSVASLPVVQALIIHARFLRRMDMGQESWMLMGMAHRLAEGMMIHMDFPGKSQAELEERRRTWCACALFLRTQNSPGSQTTANFGNLPQEIDDEYLETVPHNPQREQPSNAPSKISFFTQVLKLSDAVLQPVQGAYFDQRPGSKQSISEILGTALNLDCVLEEWQAALPEHLRLKFPCTQTEAVFRRQATLLRMRYLETKALISRAAIMRLVSIHTSQPSSMVARSMLSGLFESCYAASVELEDIMNRERGLATFDGPPESHAVISLCIIGMTLTMLSKHPLFRDIVSNPNPINDEVRRCLVTARQYMTSHHPLAEKFIHALETALQPPSRAASSPGVLDPALESKSVGPVLSNLTENPGAVELEVLEAWYHREQGLTSGCGMPVSEIVSLW</sequence>
<gene>
    <name evidence="7" type="ORF">N0V84_003146</name>
</gene>
<comment type="subcellular location">
    <subcellularLocation>
        <location evidence="1">Nucleus</location>
    </subcellularLocation>
</comment>
<dbReference type="Gene3D" id="4.10.240.10">
    <property type="entry name" value="Zn(2)-C6 fungal-type DNA-binding domain"/>
    <property type="match status" value="1"/>
</dbReference>
<dbReference type="InterPro" id="IPR007219">
    <property type="entry name" value="XnlR_reg_dom"/>
</dbReference>
<organism evidence="7 8">
    <name type="scientific">Fusarium piperis</name>
    <dbReference type="NCBI Taxonomy" id="1435070"/>
    <lineage>
        <taxon>Eukaryota</taxon>
        <taxon>Fungi</taxon>
        <taxon>Dikarya</taxon>
        <taxon>Ascomycota</taxon>
        <taxon>Pezizomycotina</taxon>
        <taxon>Sordariomycetes</taxon>
        <taxon>Hypocreomycetidae</taxon>
        <taxon>Hypocreales</taxon>
        <taxon>Nectriaceae</taxon>
        <taxon>Fusarium</taxon>
        <taxon>Fusarium solani species complex</taxon>
    </lineage>
</organism>
<name>A0A9W8WIA8_9HYPO</name>
<protein>
    <recommendedName>
        <fullName evidence="6">Zn(2)-C6 fungal-type domain-containing protein</fullName>
    </recommendedName>
</protein>
<dbReference type="AlphaFoldDB" id="A0A9W8WIA8"/>
<evidence type="ECO:0000256" key="5">
    <source>
        <dbReference type="SAM" id="MobiDB-lite"/>
    </source>
</evidence>
<reference evidence="7" key="1">
    <citation type="submission" date="2022-10" db="EMBL/GenBank/DDBJ databases">
        <title>Tapping the CABI collections for fungal endophytes: first genome assemblies for Collariella, Neodidymelliopsis, Ascochyta clinopodiicola, Didymella pomorum, Didymosphaeria variabile, Neocosmospora piperis and Neocucurbitaria cava.</title>
        <authorList>
            <person name="Hill R."/>
        </authorList>
    </citation>
    <scope>NUCLEOTIDE SEQUENCE</scope>
    <source>
        <strain evidence="7">IMI 366586</strain>
    </source>
</reference>
<dbReference type="OrthoDB" id="4356994at2759"/>
<keyword evidence="4" id="KW-0175">Coiled coil</keyword>
<comment type="caution">
    <text evidence="7">The sequence shown here is derived from an EMBL/GenBank/DDBJ whole genome shotgun (WGS) entry which is preliminary data.</text>
</comment>
<evidence type="ECO:0000256" key="1">
    <source>
        <dbReference type="ARBA" id="ARBA00004123"/>
    </source>
</evidence>
<dbReference type="InterPro" id="IPR001138">
    <property type="entry name" value="Zn2Cys6_DnaBD"/>
</dbReference>
<evidence type="ECO:0000259" key="6">
    <source>
        <dbReference type="PROSITE" id="PS50048"/>
    </source>
</evidence>
<dbReference type="Pfam" id="PF04082">
    <property type="entry name" value="Fungal_trans"/>
    <property type="match status" value="1"/>
</dbReference>
<dbReference type="GO" id="GO:0008270">
    <property type="term" value="F:zinc ion binding"/>
    <property type="evidence" value="ECO:0007669"/>
    <property type="project" value="InterPro"/>
</dbReference>
<evidence type="ECO:0000256" key="3">
    <source>
        <dbReference type="ARBA" id="ARBA00023242"/>
    </source>
</evidence>
<dbReference type="GO" id="GO:0003677">
    <property type="term" value="F:DNA binding"/>
    <property type="evidence" value="ECO:0007669"/>
    <property type="project" value="InterPro"/>
</dbReference>
<dbReference type="InterPro" id="IPR050613">
    <property type="entry name" value="Sec_Metabolite_Reg"/>
</dbReference>
<evidence type="ECO:0000313" key="7">
    <source>
        <dbReference type="EMBL" id="KAJ4326280.1"/>
    </source>
</evidence>
<dbReference type="SMART" id="SM00066">
    <property type="entry name" value="GAL4"/>
    <property type="match status" value="1"/>
</dbReference>
<proteinExistence type="predicted"/>
<dbReference type="CDD" id="cd00067">
    <property type="entry name" value="GAL4"/>
    <property type="match status" value="1"/>
</dbReference>
<feature type="domain" description="Zn(2)-C6 fungal-type" evidence="6">
    <location>
        <begin position="34"/>
        <end position="67"/>
    </location>
</feature>
<keyword evidence="2" id="KW-0479">Metal-binding</keyword>
<keyword evidence="8" id="KW-1185">Reference proteome</keyword>
<dbReference type="GO" id="GO:0006351">
    <property type="term" value="P:DNA-templated transcription"/>
    <property type="evidence" value="ECO:0007669"/>
    <property type="project" value="InterPro"/>
</dbReference>
<dbReference type="GO" id="GO:0000981">
    <property type="term" value="F:DNA-binding transcription factor activity, RNA polymerase II-specific"/>
    <property type="evidence" value="ECO:0007669"/>
    <property type="project" value="InterPro"/>
</dbReference>
<accession>A0A9W8WIA8</accession>
<dbReference type="PROSITE" id="PS50048">
    <property type="entry name" value="ZN2_CY6_FUNGAL_2"/>
    <property type="match status" value="1"/>
</dbReference>
<dbReference type="PANTHER" id="PTHR31001">
    <property type="entry name" value="UNCHARACTERIZED TRANSCRIPTIONAL REGULATORY PROTEIN"/>
    <property type="match status" value="1"/>
</dbReference>
<dbReference type="CDD" id="cd12148">
    <property type="entry name" value="fungal_TF_MHR"/>
    <property type="match status" value="1"/>
</dbReference>
<evidence type="ECO:0000256" key="4">
    <source>
        <dbReference type="SAM" id="Coils"/>
    </source>
</evidence>
<dbReference type="EMBL" id="JAPEUR010000043">
    <property type="protein sequence ID" value="KAJ4326280.1"/>
    <property type="molecule type" value="Genomic_DNA"/>
</dbReference>
<evidence type="ECO:0000313" key="8">
    <source>
        <dbReference type="Proteomes" id="UP001140502"/>
    </source>
</evidence>
<feature type="region of interest" description="Disordered" evidence="5">
    <location>
        <begin position="112"/>
        <end position="142"/>
    </location>
</feature>
<dbReference type="PANTHER" id="PTHR31001:SF87">
    <property type="entry name" value="COL-21"/>
    <property type="match status" value="1"/>
</dbReference>